<name>A0ACC5R700_9HYPH</name>
<proteinExistence type="predicted"/>
<dbReference type="EMBL" id="JAENHL010000007">
    <property type="protein sequence ID" value="MBK1868390.1"/>
    <property type="molecule type" value="Genomic_DNA"/>
</dbReference>
<sequence length="425" mass="45655">MFRSLGLIAVTAALLSASATPTQSQVTVSISCSSLGIELELCQEGADAWAKQTGNKVKLVATPPDANERLALYQQLLAAGSADIDVFQIDVIWPGTLANHFVDLKSLIPAEDLKDHFETLTTNDTVEGKLVAVPFFVDAGLLYYRQDLLDKYGKKPPKDWAELTETAKAILAGERAGNAQLQGFVWQGRAYEGLTCNSLEWVASFGGGTLIETDGKISINNAQAASALTLAKSWIGTISPEGVLNYAEEDSRGVFQSGNAVFMRNWPYAWSLANAPDSPVKGKVGIALLPQGTGQGARHAAALGGQHLAVSKYSAHPKEAADLVRYLTSAEEQKRRAIKGSFNPTRKSLYGDAELLKALPFLKDFEAVLENSVARPSTVTGAKYSRVASEYIRAVHNTLSGKGTAEENLAALEKQLDRLSRGGKW</sequence>
<evidence type="ECO:0000313" key="1">
    <source>
        <dbReference type="EMBL" id="MBK1868390.1"/>
    </source>
</evidence>
<accession>A0ACC5R700</accession>
<dbReference type="Proteomes" id="UP000616151">
    <property type="component" value="Unassembled WGS sequence"/>
</dbReference>
<keyword evidence="2" id="KW-1185">Reference proteome</keyword>
<comment type="caution">
    <text evidence="1">The sequence shown here is derived from an EMBL/GenBank/DDBJ whole genome shotgun (WGS) entry which is preliminary data.</text>
</comment>
<organism evidence="1 2">
    <name type="scientific">Taklimakanibacter albus</name>
    <dbReference type="NCBI Taxonomy" id="2800327"/>
    <lineage>
        <taxon>Bacteria</taxon>
        <taxon>Pseudomonadati</taxon>
        <taxon>Pseudomonadota</taxon>
        <taxon>Alphaproteobacteria</taxon>
        <taxon>Hyphomicrobiales</taxon>
        <taxon>Aestuariivirgaceae</taxon>
        <taxon>Taklimakanibacter</taxon>
    </lineage>
</organism>
<gene>
    <name evidence="1" type="ORF">JHL16_18700</name>
</gene>
<evidence type="ECO:0000313" key="2">
    <source>
        <dbReference type="Proteomes" id="UP000616151"/>
    </source>
</evidence>
<protein>
    <submittedName>
        <fullName evidence="1">ABC transporter substrate-binding protein</fullName>
    </submittedName>
</protein>
<reference evidence="1" key="1">
    <citation type="submission" date="2021-01" db="EMBL/GenBank/DDBJ databases">
        <authorList>
            <person name="Sun Q."/>
        </authorList>
    </citation>
    <scope>NUCLEOTIDE SEQUENCE</scope>
    <source>
        <strain evidence="1">YIM B02566</strain>
    </source>
</reference>